<sequence length="516" mass="60416">MRISNYYVWILFQSNVFEKFVKKFWANEWWNGTFLKESEIKMEIGGDFILATPLMIKVIDNRRLNYYNEKFGVIKMPYSLKIRETISRKTSFRCHFKINNEATKFSIKLLNGVEENPYIGNLLYKFDVFDNLTNVTIKTGDCSNNYDECIKEKFNKVICDGFKCKTSVPIKIFETGKPYELFLRITSVRNELSYKTLIETFINGEFMKNFTIRNDFPIWTIDRILLDGDIMLLDHTYFHGEHQEFPFLVYRREINKLKRYGTIVCFEALVISASEVMDPIQAFRVQLFHDSQIANNFNIDIVMELNFIFEPDINTGYTEHDYIKAKDSHLVIYSYSAKRNTYLNQKFHTNPIVAGMPIVMIIKASEGNYTININGGDDIYYPHHIFPHWSINRVEITGHINYVLFDGNSDKCRRLAYNIPEAKLEEGTQRVIKQLNSRSKVIISGKTPDILKQNITVNFLHAAIEWNDTIGNTIFQMNITGKYICIDSYTNGSWIKLKRNDTNICSSHQGLKKNNR</sequence>
<keyword evidence="1 2" id="KW-0430">Lectin</keyword>
<protein>
    <recommendedName>
        <fullName evidence="2">Galectin</fullName>
    </recommendedName>
</protein>
<proteinExistence type="predicted"/>
<evidence type="ECO:0000313" key="4">
    <source>
        <dbReference type="EMBL" id="CAD2182668.1"/>
    </source>
</evidence>
<dbReference type="OrthoDB" id="5907107at2759"/>
<evidence type="ECO:0000256" key="1">
    <source>
        <dbReference type="ARBA" id="ARBA00022734"/>
    </source>
</evidence>
<dbReference type="AlphaFoldDB" id="A0A6V7W7I0"/>
<reference evidence="4 5" key="1">
    <citation type="submission" date="2020-08" db="EMBL/GenBank/DDBJ databases">
        <authorList>
            <person name="Koutsovoulos G."/>
            <person name="Danchin GJ E."/>
        </authorList>
    </citation>
    <scope>NUCLEOTIDE SEQUENCE [LARGE SCALE GENOMIC DNA]</scope>
</reference>
<dbReference type="InterPro" id="IPR013320">
    <property type="entry name" value="ConA-like_dom_sf"/>
</dbReference>
<name>A0A6V7W7I0_MELEN</name>
<evidence type="ECO:0000256" key="2">
    <source>
        <dbReference type="RuleBase" id="RU102079"/>
    </source>
</evidence>
<dbReference type="Proteomes" id="UP000580250">
    <property type="component" value="Unassembled WGS sequence"/>
</dbReference>
<accession>A0A6V7W7I0</accession>
<dbReference type="SUPFAM" id="SSF49899">
    <property type="entry name" value="Concanavalin A-like lectins/glucanases"/>
    <property type="match status" value="1"/>
</dbReference>
<dbReference type="InterPro" id="IPR001079">
    <property type="entry name" value="Galectin_CRD"/>
</dbReference>
<comment type="caution">
    <text evidence="4">The sequence shown here is derived from an EMBL/GenBank/DDBJ whole genome shotgun (WGS) entry which is preliminary data.</text>
</comment>
<dbReference type="Gene3D" id="2.60.120.200">
    <property type="match status" value="2"/>
</dbReference>
<dbReference type="PROSITE" id="PS51304">
    <property type="entry name" value="GALECTIN"/>
    <property type="match status" value="1"/>
</dbReference>
<evidence type="ECO:0000259" key="3">
    <source>
        <dbReference type="PROSITE" id="PS51304"/>
    </source>
</evidence>
<dbReference type="GO" id="GO:0030246">
    <property type="term" value="F:carbohydrate binding"/>
    <property type="evidence" value="ECO:0007669"/>
    <property type="project" value="UniProtKB-UniRule"/>
</dbReference>
<organism evidence="4 5">
    <name type="scientific">Meloidogyne enterolobii</name>
    <name type="common">Root-knot nematode worm</name>
    <name type="synonym">Meloidogyne mayaguensis</name>
    <dbReference type="NCBI Taxonomy" id="390850"/>
    <lineage>
        <taxon>Eukaryota</taxon>
        <taxon>Metazoa</taxon>
        <taxon>Ecdysozoa</taxon>
        <taxon>Nematoda</taxon>
        <taxon>Chromadorea</taxon>
        <taxon>Rhabditida</taxon>
        <taxon>Tylenchina</taxon>
        <taxon>Tylenchomorpha</taxon>
        <taxon>Tylenchoidea</taxon>
        <taxon>Meloidogynidae</taxon>
        <taxon>Meloidogyninae</taxon>
        <taxon>Meloidogyne</taxon>
    </lineage>
</organism>
<gene>
    <name evidence="4" type="ORF">MENT_LOCUS34901</name>
</gene>
<evidence type="ECO:0000313" key="5">
    <source>
        <dbReference type="Proteomes" id="UP000580250"/>
    </source>
</evidence>
<dbReference type="EMBL" id="CAJEWN010000440">
    <property type="protein sequence ID" value="CAD2182668.1"/>
    <property type="molecule type" value="Genomic_DNA"/>
</dbReference>
<dbReference type="Pfam" id="PF00337">
    <property type="entry name" value="Gal-bind_lectin"/>
    <property type="match status" value="1"/>
</dbReference>
<feature type="domain" description="Galectin" evidence="3">
    <location>
        <begin position="250"/>
        <end position="406"/>
    </location>
</feature>